<sequence>MYRESSVLSLTNLSFYRIATIVGALLLPAQALASSFTPESVGIRARFSGATTLGKPQPEEFKAYDISADFRLPWRGDWETWYLGGSLMTSAGYLSASGQDSLVVSVTPKIRIASKHDGVYFDAGAGGAYLSRHQFERQDFGGAFQFSLTVGAGVTLYKGLGLGYRFMHYSDGGLHGSNNVGADFHMLEINYRF</sequence>
<dbReference type="AlphaFoldDB" id="A0AA37RVL4"/>
<keyword evidence="2" id="KW-1185">Reference proteome</keyword>
<reference evidence="1" key="2">
    <citation type="submission" date="2023-01" db="EMBL/GenBank/DDBJ databases">
        <title>Draft genome sequence of Paraferrimonas sedimenticola strain NBRC 101628.</title>
        <authorList>
            <person name="Sun Q."/>
            <person name="Mori K."/>
        </authorList>
    </citation>
    <scope>NUCLEOTIDE SEQUENCE</scope>
    <source>
        <strain evidence="1">NBRC 101628</strain>
    </source>
</reference>
<organism evidence="1 2">
    <name type="scientific">Paraferrimonas sedimenticola</name>
    <dbReference type="NCBI Taxonomy" id="375674"/>
    <lineage>
        <taxon>Bacteria</taxon>
        <taxon>Pseudomonadati</taxon>
        <taxon>Pseudomonadota</taxon>
        <taxon>Gammaproteobacteria</taxon>
        <taxon>Alteromonadales</taxon>
        <taxon>Ferrimonadaceae</taxon>
        <taxon>Paraferrimonas</taxon>
    </lineage>
</organism>
<evidence type="ECO:0008006" key="3">
    <source>
        <dbReference type="Google" id="ProtNLM"/>
    </source>
</evidence>
<accession>A0AA37RVL4</accession>
<dbReference type="Pfam" id="PF09411">
    <property type="entry name" value="PagL"/>
    <property type="match status" value="1"/>
</dbReference>
<gene>
    <name evidence="1" type="ORF">GCM10007895_14000</name>
</gene>
<evidence type="ECO:0000313" key="1">
    <source>
        <dbReference type="EMBL" id="GLP96094.1"/>
    </source>
</evidence>
<dbReference type="Gene3D" id="2.40.160.20">
    <property type="match status" value="1"/>
</dbReference>
<reference evidence="1" key="1">
    <citation type="journal article" date="2014" name="Int. J. Syst. Evol. Microbiol.">
        <title>Complete genome sequence of Corynebacterium casei LMG S-19264T (=DSM 44701T), isolated from a smear-ripened cheese.</title>
        <authorList>
            <consortium name="US DOE Joint Genome Institute (JGI-PGF)"/>
            <person name="Walter F."/>
            <person name="Albersmeier A."/>
            <person name="Kalinowski J."/>
            <person name="Ruckert C."/>
        </authorList>
    </citation>
    <scope>NUCLEOTIDE SEQUENCE</scope>
    <source>
        <strain evidence="1">NBRC 101628</strain>
    </source>
</reference>
<protein>
    <recommendedName>
        <fullName evidence="3">Acyloxyacyl hydrolase</fullName>
    </recommendedName>
</protein>
<comment type="caution">
    <text evidence="1">The sequence shown here is derived from an EMBL/GenBank/DDBJ whole genome shotgun (WGS) entry which is preliminary data.</text>
</comment>
<dbReference type="Proteomes" id="UP001161422">
    <property type="component" value="Unassembled WGS sequence"/>
</dbReference>
<proteinExistence type="predicted"/>
<name>A0AA37RVL4_9GAMM</name>
<dbReference type="InterPro" id="IPR018550">
    <property type="entry name" value="Lipid-A_deacylase-rel"/>
</dbReference>
<dbReference type="EMBL" id="BSNC01000004">
    <property type="protein sequence ID" value="GLP96094.1"/>
    <property type="molecule type" value="Genomic_DNA"/>
</dbReference>
<evidence type="ECO:0000313" key="2">
    <source>
        <dbReference type="Proteomes" id="UP001161422"/>
    </source>
</evidence>